<evidence type="ECO:0000256" key="3">
    <source>
        <dbReference type="SAM" id="MobiDB-lite"/>
    </source>
</evidence>
<evidence type="ECO:0000256" key="1">
    <source>
        <dbReference type="ARBA" id="ARBA00023157"/>
    </source>
</evidence>
<gene>
    <name evidence="5" type="ORF">CEXT_697251</name>
</gene>
<dbReference type="AlphaFoldDB" id="A0AAV4RJY1"/>
<feature type="domain" description="Laminin N-terminal" evidence="4">
    <location>
        <begin position="181"/>
        <end position="242"/>
    </location>
</feature>
<protein>
    <recommendedName>
        <fullName evidence="4">Laminin N-terminal domain-containing protein</fullName>
    </recommendedName>
</protein>
<accession>A0AAV4RJY1</accession>
<keyword evidence="2" id="KW-0424">Laminin EGF-like domain</keyword>
<evidence type="ECO:0000256" key="2">
    <source>
        <dbReference type="ARBA" id="ARBA00023292"/>
    </source>
</evidence>
<reference evidence="5 6" key="1">
    <citation type="submission" date="2021-06" db="EMBL/GenBank/DDBJ databases">
        <title>Caerostris extrusa draft genome.</title>
        <authorList>
            <person name="Kono N."/>
            <person name="Arakawa K."/>
        </authorList>
    </citation>
    <scope>NUCLEOTIDE SEQUENCE [LARGE SCALE GENOMIC DNA]</scope>
</reference>
<dbReference type="EMBL" id="BPLR01007881">
    <property type="protein sequence ID" value="GIY20427.1"/>
    <property type="molecule type" value="Genomic_DNA"/>
</dbReference>
<keyword evidence="1" id="KW-1015">Disulfide bond</keyword>
<keyword evidence="6" id="KW-1185">Reference proteome</keyword>
<evidence type="ECO:0000313" key="5">
    <source>
        <dbReference type="EMBL" id="GIY20427.1"/>
    </source>
</evidence>
<organism evidence="5 6">
    <name type="scientific">Caerostris extrusa</name>
    <name type="common">Bark spider</name>
    <name type="synonym">Caerostris bankana</name>
    <dbReference type="NCBI Taxonomy" id="172846"/>
    <lineage>
        <taxon>Eukaryota</taxon>
        <taxon>Metazoa</taxon>
        <taxon>Ecdysozoa</taxon>
        <taxon>Arthropoda</taxon>
        <taxon>Chelicerata</taxon>
        <taxon>Arachnida</taxon>
        <taxon>Araneae</taxon>
        <taxon>Araneomorphae</taxon>
        <taxon>Entelegynae</taxon>
        <taxon>Araneoidea</taxon>
        <taxon>Araneidae</taxon>
        <taxon>Caerostris</taxon>
    </lineage>
</organism>
<dbReference type="InterPro" id="IPR008211">
    <property type="entry name" value="Laminin_N"/>
</dbReference>
<dbReference type="Proteomes" id="UP001054945">
    <property type="component" value="Unassembled WGS sequence"/>
</dbReference>
<feature type="region of interest" description="Disordered" evidence="3">
    <location>
        <begin position="83"/>
        <end position="134"/>
    </location>
</feature>
<comment type="caution">
    <text evidence="5">The sequence shown here is derived from an EMBL/GenBank/DDBJ whole genome shotgun (WGS) entry which is preliminary data.</text>
</comment>
<evidence type="ECO:0000313" key="6">
    <source>
        <dbReference type="Proteomes" id="UP001054945"/>
    </source>
</evidence>
<feature type="compositionally biased region" description="Low complexity" evidence="3">
    <location>
        <begin position="115"/>
        <end position="127"/>
    </location>
</feature>
<evidence type="ECO:0000259" key="4">
    <source>
        <dbReference type="PROSITE" id="PS51117"/>
    </source>
</evidence>
<sequence>MEEERQPITLRERQLAGKMEKRGGQGGRSGGCCEGVTAILKTTYFKTWCRFERLELHAPVELFCGEMETAECFIHARASEIDQGEGGGWRTGRRSSRRCEQRDTPPPLLHKGVLATAQASSSRTQSSDGPPSRRLIVPVHAEPLALIIHDQRLPRLVPQLPRHVLCPVESSPDPCYEEMSEPRRCIPDFVNAAFGKEVKASSECGTPATRYCTTSTDDKGEVARIARYATPATPSGPTPPPT</sequence>
<dbReference type="Gene3D" id="2.60.120.260">
    <property type="entry name" value="Galactose-binding domain-like"/>
    <property type="match status" value="1"/>
</dbReference>
<name>A0AAV4RJY1_CAEEX</name>
<proteinExistence type="predicted"/>
<dbReference type="PROSITE" id="PS51117">
    <property type="entry name" value="LAMININ_NTER"/>
    <property type="match status" value="1"/>
</dbReference>
<dbReference type="Pfam" id="PF00055">
    <property type="entry name" value="Laminin_N"/>
    <property type="match status" value="1"/>
</dbReference>